<protein>
    <recommendedName>
        <fullName evidence="6">HIT zinc finger</fullName>
    </recommendedName>
</protein>
<name>A0AAV3SEQ1_HALDO</name>
<dbReference type="EMBL" id="BAAADN010000016">
    <property type="protein sequence ID" value="GAA0454742.1"/>
    <property type="molecule type" value="Genomic_DNA"/>
</dbReference>
<evidence type="ECO:0008006" key="6">
    <source>
        <dbReference type="Google" id="ProtNLM"/>
    </source>
</evidence>
<reference evidence="2" key="1">
    <citation type="journal article" date="2014" name="Int. J. Syst. Evol. Microbiol.">
        <title>Complete genome sequence of Corynebacterium casei LMG S-19264T (=DSM 44701T), isolated from a smear-ripened cheese.</title>
        <authorList>
            <consortium name="US DOE Joint Genome Institute (JGI-PGF)"/>
            <person name="Walter F."/>
            <person name="Albersmeier A."/>
            <person name="Kalinowski J."/>
            <person name="Ruckert C."/>
        </authorList>
    </citation>
    <scope>NUCLEOTIDE SEQUENCE</scope>
    <source>
        <strain evidence="2">JCM 12289</strain>
    </source>
</reference>
<dbReference type="EMBL" id="CP095005">
    <property type="protein sequence ID" value="UOO94053.1"/>
    <property type="molecule type" value="Genomic_DNA"/>
</dbReference>
<reference evidence="3" key="2">
    <citation type="submission" date="2022-04" db="EMBL/GenBank/DDBJ databases">
        <title>Sequencing and genomic assembly of Halococcus dombrowskii.</title>
        <authorList>
            <person name="Lim S.W."/>
            <person name="MacLea K.S."/>
        </authorList>
    </citation>
    <scope>NUCLEOTIDE SEQUENCE</scope>
    <source>
        <strain evidence="3">H4</strain>
    </source>
</reference>
<evidence type="ECO:0000313" key="2">
    <source>
        <dbReference type="EMBL" id="GAA0454742.1"/>
    </source>
</evidence>
<dbReference type="Proteomes" id="UP001500962">
    <property type="component" value="Unassembled WGS sequence"/>
</dbReference>
<dbReference type="Proteomes" id="UP000830542">
    <property type="component" value="Chromosome"/>
</dbReference>
<sequence>MSVSELCQICESRPADRTCERCGRTVCSQHYDDSLSLCLDCSEGSGSGSGSDEPTGPGRDDTGENVRF</sequence>
<keyword evidence="4" id="KW-1185">Reference proteome</keyword>
<feature type="compositionally biased region" description="Basic and acidic residues" evidence="1">
    <location>
        <begin position="58"/>
        <end position="68"/>
    </location>
</feature>
<proteinExistence type="predicted"/>
<gene>
    <name evidence="2" type="ORF">GCM10008985_08160</name>
    <name evidence="3" type="ORF">MUK72_08725</name>
</gene>
<feature type="region of interest" description="Disordered" evidence="1">
    <location>
        <begin position="42"/>
        <end position="68"/>
    </location>
</feature>
<evidence type="ECO:0000313" key="3">
    <source>
        <dbReference type="EMBL" id="UOO94053.1"/>
    </source>
</evidence>
<evidence type="ECO:0000256" key="1">
    <source>
        <dbReference type="SAM" id="MobiDB-lite"/>
    </source>
</evidence>
<organism evidence="2 5">
    <name type="scientific">Halococcus dombrowskii</name>
    <dbReference type="NCBI Taxonomy" id="179637"/>
    <lineage>
        <taxon>Archaea</taxon>
        <taxon>Methanobacteriati</taxon>
        <taxon>Methanobacteriota</taxon>
        <taxon>Stenosarchaea group</taxon>
        <taxon>Halobacteria</taxon>
        <taxon>Halobacteriales</taxon>
        <taxon>Halococcaceae</taxon>
        <taxon>Halococcus</taxon>
    </lineage>
</organism>
<evidence type="ECO:0000313" key="4">
    <source>
        <dbReference type="Proteomes" id="UP000830542"/>
    </source>
</evidence>
<accession>A0AAV3SEQ1</accession>
<dbReference type="GeneID" id="71761927"/>
<evidence type="ECO:0000313" key="5">
    <source>
        <dbReference type="Proteomes" id="UP001500962"/>
    </source>
</evidence>
<dbReference type="AlphaFoldDB" id="A0AAV3SEQ1"/>
<dbReference type="RefSeq" id="WP_244699017.1">
    <property type="nucleotide sequence ID" value="NZ_BAAADN010000016.1"/>
</dbReference>
<dbReference type="KEGG" id="hdo:MUK72_08725"/>
<reference evidence="2" key="3">
    <citation type="submission" date="2023-12" db="EMBL/GenBank/DDBJ databases">
        <authorList>
            <person name="Sun Q."/>
            <person name="Inoue M."/>
        </authorList>
    </citation>
    <scope>NUCLEOTIDE SEQUENCE</scope>
    <source>
        <strain evidence="2">JCM 12289</strain>
    </source>
</reference>